<evidence type="ECO:0000313" key="1">
    <source>
        <dbReference type="EMBL" id="KAK3026352.1"/>
    </source>
</evidence>
<reference evidence="1" key="1">
    <citation type="submission" date="2022-12" db="EMBL/GenBank/DDBJ databases">
        <title>Draft genome assemblies for two species of Escallonia (Escalloniales).</title>
        <authorList>
            <person name="Chanderbali A."/>
            <person name="Dervinis C."/>
            <person name="Anghel I."/>
            <person name="Soltis D."/>
            <person name="Soltis P."/>
            <person name="Zapata F."/>
        </authorList>
    </citation>
    <scope>NUCLEOTIDE SEQUENCE</scope>
    <source>
        <strain evidence="1">UCBG64.0493</strain>
        <tissue evidence="1">Leaf</tissue>
    </source>
</reference>
<dbReference type="AlphaFoldDB" id="A0AA88WET3"/>
<protein>
    <submittedName>
        <fullName evidence="1">Uncharacterized protein</fullName>
    </submittedName>
</protein>
<comment type="caution">
    <text evidence="1">The sequence shown here is derived from an EMBL/GenBank/DDBJ whole genome shotgun (WGS) entry which is preliminary data.</text>
</comment>
<dbReference type="Proteomes" id="UP001188597">
    <property type="component" value="Unassembled WGS sequence"/>
</dbReference>
<sequence>MRIFMSNKHEKTQLTSWKSPSDPSVGIYSVGNNPPNLPQIKAWNGSNPYWRSGLWNGQKFTGIPKKDSSYSNGFDLIKQDDGSTYLMILRLAPHQMPQLCLLKCLSNVLWRLNLASCLIKRVIQALVTPNGKLGTTTPNV</sequence>
<dbReference type="EMBL" id="JAVXUP010000504">
    <property type="protein sequence ID" value="KAK3026352.1"/>
    <property type="molecule type" value="Genomic_DNA"/>
</dbReference>
<accession>A0AA88WET3</accession>
<gene>
    <name evidence="1" type="ORF">RJ639_042649</name>
</gene>
<dbReference type="PANTHER" id="PTHR32444:SF198">
    <property type="entry name" value="BULB-TYPE LECTIN DOMAIN-CONTAINING PROTEIN"/>
    <property type="match status" value="1"/>
</dbReference>
<name>A0AA88WET3_9ASTE</name>
<dbReference type="PANTHER" id="PTHR32444">
    <property type="entry name" value="BULB-TYPE LECTIN DOMAIN-CONTAINING PROTEIN"/>
    <property type="match status" value="1"/>
</dbReference>
<proteinExistence type="predicted"/>
<keyword evidence="2" id="KW-1185">Reference proteome</keyword>
<evidence type="ECO:0000313" key="2">
    <source>
        <dbReference type="Proteomes" id="UP001188597"/>
    </source>
</evidence>
<organism evidence="1 2">
    <name type="scientific">Escallonia herrerae</name>
    <dbReference type="NCBI Taxonomy" id="1293975"/>
    <lineage>
        <taxon>Eukaryota</taxon>
        <taxon>Viridiplantae</taxon>
        <taxon>Streptophyta</taxon>
        <taxon>Embryophyta</taxon>
        <taxon>Tracheophyta</taxon>
        <taxon>Spermatophyta</taxon>
        <taxon>Magnoliopsida</taxon>
        <taxon>eudicotyledons</taxon>
        <taxon>Gunneridae</taxon>
        <taxon>Pentapetalae</taxon>
        <taxon>asterids</taxon>
        <taxon>campanulids</taxon>
        <taxon>Escalloniales</taxon>
        <taxon>Escalloniaceae</taxon>
        <taxon>Escallonia</taxon>
    </lineage>
</organism>